<comment type="catalytic activity">
    <reaction evidence="1">
        <text>Endotype eliminative cleavage of L-alpha-rhamnopyranosyl-(1-&gt;4)-alpha-D-galactopyranosyluronic acid bonds of rhamnogalacturonan I domains in ramified hairy regions of pectin leaving L-rhamnopyranose at the reducing end and 4-deoxy-4,5-unsaturated D-galactopyranosyluronic acid at the non-reducing end.</text>
        <dbReference type="EC" id="4.2.2.23"/>
    </reaction>
</comment>
<evidence type="ECO:0000313" key="15">
    <source>
        <dbReference type="Proteomes" id="UP000708576"/>
    </source>
</evidence>
<evidence type="ECO:0000256" key="1">
    <source>
        <dbReference type="ARBA" id="ARBA00001324"/>
    </source>
</evidence>
<evidence type="ECO:0000256" key="4">
    <source>
        <dbReference type="ARBA" id="ARBA00010418"/>
    </source>
</evidence>
<dbReference type="SUPFAM" id="SSF49785">
    <property type="entry name" value="Galactose-binding domain-like"/>
    <property type="match status" value="1"/>
</dbReference>
<sequence length="666" mass="74628">MKSFIIILTLAISFSSFAQNIATINGNNVIIDNNVLSAEIEGGRMTSLNQAGQNSILNNRGYAYFTYVDNERSFSPTTLTPQVKINNADIADIFYQVTDNFNVEMHYVFRKNESGFFVYYKVSDAGLTDKTMNSLRFAVRVDKDIFNYAWTTEREGAMVHPDVLANYVEEIQDATYLLQDGTIYTKYDWAVEKIRDDLHGLLGNGVGVWNMEASHEYSNSGTTAQELTLHGTDTTPILISQFFSAHYGGALIELRDEYTSWEKIFGPHFIYINEGTNEEIIGDAKQKADELKAMWPYTWLNESIYPLERGTLSGSLQVDGEAVVDSAMVLLCKSAPSWLSGIDLWQKQPYDYMFWAEADENGDFRISNIRPGTYTLQAYTQKGKLVDDLKVDNINIKVGENTTGNVKWNTNEKQKTIFQIGTADHKSGEYKLGNLPRAYGRWKDCPYTLTYHVNNDNARDDWYYCQRVGSNWDIIFEIKDLSTVIDPVLKVGIAGADARPHLDIILNGTTISTTDLGTDSGIRRSSLTGGKFTQVSCNVNKDLLAEGTNTIEMKCYGSANEYKGIMYDAILLEADSIDTGTSVNSALSDPKIVLNYNATSGSIQVETDVKIQAISIIDLSGNVVFQKNYELVNSASINGFNRNTGIYIIQLHTPEKVYTKKIFCNN</sequence>
<dbReference type="InterPro" id="IPR014718">
    <property type="entry name" value="GH-type_carb-bd"/>
</dbReference>
<dbReference type="SUPFAM" id="SSF74650">
    <property type="entry name" value="Galactose mutarotase-like"/>
    <property type="match status" value="1"/>
</dbReference>
<dbReference type="InterPro" id="IPR026444">
    <property type="entry name" value="Secre_tail"/>
</dbReference>
<evidence type="ECO:0000256" key="2">
    <source>
        <dbReference type="ARBA" id="ARBA00001913"/>
    </source>
</evidence>
<evidence type="ECO:0000256" key="9">
    <source>
        <dbReference type="ARBA" id="ARBA00022837"/>
    </source>
</evidence>
<dbReference type="InterPro" id="IPR008979">
    <property type="entry name" value="Galactose-bd-like_sf"/>
</dbReference>
<comment type="subcellular location">
    <subcellularLocation>
        <location evidence="3">Secreted</location>
    </subcellularLocation>
</comment>
<accession>A0ABS5JPD5</accession>
<evidence type="ECO:0000256" key="5">
    <source>
        <dbReference type="ARBA" id="ARBA00011245"/>
    </source>
</evidence>
<name>A0ABS5JPD5_9BACT</name>
<evidence type="ECO:0000256" key="8">
    <source>
        <dbReference type="ARBA" id="ARBA00022729"/>
    </source>
</evidence>
<comment type="cofactor">
    <cofactor evidence="2">
        <name>Ca(2+)</name>
        <dbReference type="ChEBI" id="CHEBI:29108"/>
    </cofactor>
</comment>
<proteinExistence type="inferred from homology"/>
<dbReference type="CDD" id="cd10320">
    <property type="entry name" value="RGL4_N"/>
    <property type="match status" value="1"/>
</dbReference>
<reference evidence="14 15" key="1">
    <citation type="journal article" date="2015" name="Int. J. Syst. Evol. Microbiol.">
        <title>Carboxylicivirga linearis sp. nov., isolated from a sea cucumber culture pond.</title>
        <authorList>
            <person name="Wang F.Q."/>
            <person name="Zhou Y.X."/>
            <person name="Lin X.Z."/>
            <person name="Chen G.J."/>
            <person name="Du Z.J."/>
        </authorList>
    </citation>
    <scope>NUCLEOTIDE SEQUENCE [LARGE SCALE GENOMIC DNA]</scope>
    <source>
        <strain evidence="14 15">FB218</strain>
    </source>
</reference>
<organism evidence="14 15">
    <name type="scientific">Carboxylicivirga linearis</name>
    <dbReference type="NCBI Taxonomy" id="1628157"/>
    <lineage>
        <taxon>Bacteria</taxon>
        <taxon>Pseudomonadati</taxon>
        <taxon>Bacteroidota</taxon>
        <taxon>Bacteroidia</taxon>
        <taxon>Marinilabiliales</taxon>
        <taxon>Marinilabiliaceae</taxon>
        <taxon>Carboxylicivirga</taxon>
    </lineage>
</organism>
<dbReference type="InterPro" id="IPR029413">
    <property type="entry name" value="RG-lyase_II"/>
</dbReference>
<dbReference type="CDD" id="cd10316">
    <property type="entry name" value="RGL4_M"/>
    <property type="match status" value="1"/>
</dbReference>
<keyword evidence="10" id="KW-0456">Lyase</keyword>
<feature type="domain" description="Rhamnogalacturonan lyase" evidence="12">
    <location>
        <begin position="416"/>
        <end position="572"/>
    </location>
</feature>
<gene>
    <name evidence="14" type="ORF">KEM10_00635</name>
</gene>
<dbReference type="EC" id="4.2.2.23" evidence="6"/>
<dbReference type="PANTHER" id="PTHR32018">
    <property type="entry name" value="RHAMNOGALACTURONATE LYASE FAMILY PROTEIN"/>
    <property type="match status" value="1"/>
</dbReference>
<dbReference type="Pfam" id="PF14686">
    <property type="entry name" value="fn3_3"/>
    <property type="match status" value="1"/>
</dbReference>
<dbReference type="EMBL" id="JAGUCO010000001">
    <property type="protein sequence ID" value="MBS2096760.1"/>
    <property type="molecule type" value="Genomic_DNA"/>
</dbReference>
<dbReference type="Proteomes" id="UP000708576">
    <property type="component" value="Unassembled WGS sequence"/>
</dbReference>
<comment type="subunit">
    <text evidence="5">Monomer.</text>
</comment>
<dbReference type="InterPro" id="IPR029411">
    <property type="entry name" value="RG-lyase_III"/>
</dbReference>
<evidence type="ECO:0000259" key="13">
    <source>
        <dbReference type="Pfam" id="PF14686"/>
    </source>
</evidence>
<keyword evidence="8 11" id="KW-0732">Signal</keyword>
<dbReference type="InterPro" id="IPR011013">
    <property type="entry name" value="Gal_mutarotase_sf_dom"/>
</dbReference>
<dbReference type="NCBIfam" id="TIGR04183">
    <property type="entry name" value="Por_Secre_tail"/>
    <property type="match status" value="1"/>
</dbReference>
<feature type="signal peptide" evidence="11">
    <location>
        <begin position="1"/>
        <end position="18"/>
    </location>
</feature>
<dbReference type="RefSeq" id="WP_212212156.1">
    <property type="nucleotide sequence ID" value="NZ_JAGUCO010000001.1"/>
</dbReference>
<dbReference type="Pfam" id="PF14683">
    <property type="entry name" value="CBM-like"/>
    <property type="match status" value="1"/>
</dbReference>
<dbReference type="PANTHER" id="PTHR32018:SF1">
    <property type="entry name" value="RHAMNOGALACTURONAN ENDOLYASE"/>
    <property type="match status" value="1"/>
</dbReference>
<comment type="similarity">
    <text evidence="4">Belongs to the polysaccharide lyase 4 family.</text>
</comment>
<protein>
    <recommendedName>
        <fullName evidence="6">rhamnogalacturonan endolyase</fullName>
        <ecNumber evidence="6">4.2.2.23</ecNumber>
    </recommendedName>
</protein>
<feature type="domain" description="Rhamnogalacturonan lyase" evidence="13">
    <location>
        <begin position="345"/>
        <end position="403"/>
    </location>
</feature>
<evidence type="ECO:0000313" key="14">
    <source>
        <dbReference type="EMBL" id="MBS2096760.1"/>
    </source>
</evidence>
<comment type="caution">
    <text evidence="14">The sequence shown here is derived from an EMBL/GenBank/DDBJ whole genome shotgun (WGS) entry which is preliminary data.</text>
</comment>
<dbReference type="Gene3D" id="2.60.40.1120">
    <property type="entry name" value="Carboxypeptidase-like, regulatory domain"/>
    <property type="match status" value="1"/>
</dbReference>
<evidence type="ECO:0000256" key="6">
    <source>
        <dbReference type="ARBA" id="ARBA00012437"/>
    </source>
</evidence>
<evidence type="ECO:0000256" key="7">
    <source>
        <dbReference type="ARBA" id="ARBA00022525"/>
    </source>
</evidence>
<dbReference type="InterPro" id="IPR051850">
    <property type="entry name" value="Polysacch_Lyase_4"/>
</dbReference>
<dbReference type="Gene3D" id="2.70.98.10">
    <property type="match status" value="1"/>
</dbReference>
<keyword evidence="15" id="KW-1185">Reference proteome</keyword>
<feature type="chain" id="PRO_5047330240" description="rhamnogalacturonan endolyase" evidence="11">
    <location>
        <begin position="19"/>
        <end position="666"/>
    </location>
</feature>
<keyword evidence="9" id="KW-0106">Calcium</keyword>
<evidence type="ECO:0000256" key="10">
    <source>
        <dbReference type="ARBA" id="ARBA00023239"/>
    </source>
</evidence>
<keyword evidence="7" id="KW-0964">Secreted</keyword>
<evidence type="ECO:0000259" key="12">
    <source>
        <dbReference type="Pfam" id="PF14683"/>
    </source>
</evidence>
<dbReference type="Gene3D" id="2.60.120.260">
    <property type="entry name" value="Galactose-binding domain-like"/>
    <property type="match status" value="1"/>
</dbReference>
<dbReference type="InterPro" id="IPR013784">
    <property type="entry name" value="Carb-bd-like_fold"/>
</dbReference>
<dbReference type="SUPFAM" id="SSF49452">
    <property type="entry name" value="Starch-binding domain-like"/>
    <property type="match status" value="1"/>
</dbReference>
<evidence type="ECO:0000256" key="3">
    <source>
        <dbReference type="ARBA" id="ARBA00004613"/>
    </source>
</evidence>
<evidence type="ECO:0000256" key="11">
    <source>
        <dbReference type="SAM" id="SignalP"/>
    </source>
</evidence>